<dbReference type="OrthoDB" id="5845122at2"/>
<dbReference type="PANTHER" id="PTHR43308">
    <property type="entry name" value="OUTER MEMBRANE PROTEIN ALPHA-RELATED"/>
    <property type="match status" value="1"/>
</dbReference>
<evidence type="ECO:0000313" key="5">
    <source>
        <dbReference type="Proteomes" id="UP000271031"/>
    </source>
</evidence>
<dbReference type="Proteomes" id="UP000271031">
    <property type="component" value="Unassembled WGS sequence"/>
</dbReference>
<dbReference type="EMBL" id="RHHQ01000017">
    <property type="protein sequence ID" value="RNB84643.1"/>
    <property type="molecule type" value="Genomic_DNA"/>
</dbReference>
<dbReference type="InterPro" id="IPR051465">
    <property type="entry name" value="Cell_Envelope_Struct_Comp"/>
</dbReference>
<gene>
    <name evidence="4" type="ORF">EDM56_21300</name>
</gene>
<feature type="domain" description="SLH" evidence="3">
    <location>
        <begin position="181"/>
        <end position="245"/>
    </location>
</feature>
<evidence type="ECO:0000313" key="4">
    <source>
        <dbReference type="EMBL" id="RNB84643.1"/>
    </source>
</evidence>
<keyword evidence="5" id="KW-1185">Reference proteome</keyword>
<proteinExistence type="predicted"/>
<feature type="chain" id="PRO_5018083309" evidence="2">
    <location>
        <begin position="28"/>
        <end position="541"/>
    </location>
</feature>
<evidence type="ECO:0000256" key="2">
    <source>
        <dbReference type="SAM" id="SignalP"/>
    </source>
</evidence>
<dbReference type="PANTHER" id="PTHR43308:SF5">
    <property type="entry name" value="S-LAYER PROTEIN _ PEPTIDOGLYCAN ENDO-BETA-N-ACETYLGLUCOSAMINIDASE"/>
    <property type="match status" value="1"/>
</dbReference>
<dbReference type="InterPro" id="IPR001119">
    <property type="entry name" value="SLH_dom"/>
</dbReference>
<sequence>MKTWKHKILPTVLAGTLTLTFGTAVSAKENNNGHGHGHGQGNGNGNDHKANGKGNSYPVKVEDFSDLKKHWAEATVKIMMDKSIINGYPDHTFRPNKPVTQLEALTMVINLLTQNKDLLTVGDDYTGKDVPDWAQNSVKLALINHIVDDKDFQPNKPATRMFVIKLLVNALGSEFDENSDDNLYFGDISKLSSDEKAYLSFALLQSLVEGYGDKTFKPNKPVTRAEMAVFVNRLLGKIGNIDLGSNVKGTIAKIDKEDEELTIGSKTYEVADDVVVKLDGKSSSFDSLDVGMKIELVLKNNKIQTIYAYTTDEEVAFKVEKISDGKLGGSFQEAVKTGSRISNSTPDLSNETLSISLNGKAFKSIDLEDIDGSEDDGDEVAAELEAVIGDALDDNSRVNVSYEGDKDRFVFETDNSPTDVVPSIKFTGSALDKLGLDTSVDKGSLKNSSVAESWKITVKSNATFDSTYAVKVKDDHINETVTVKVEDNDTAKEIAKKIVDALQENEEIDSAYDLNVKDQVITLTAKDSGEDLDVEIGITKK</sequence>
<keyword evidence="2" id="KW-0732">Signal</keyword>
<feature type="signal peptide" evidence="2">
    <location>
        <begin position="1"/>
        <end position="27"/>
    </location>
</feature>
<evidence type="ECO:0000259" key="3">
    <source>
        <dbReference type="PROSITE" id="PS51272"/>
    </source>
</evidence>
<protein>
    <submittedName>
        <fullName evidence="4">S-layer homology domain-containing protein</fullName>
    </submittedName>
</protein>
<organism evidence="4 5">
    <name type="scientific">Brevibacillus fluminis</name>
    <dbReference type="NCBI Taxonomy" id="511487"/>
    <lineage>
        <taxon>Bacteria</taxon>
        <taxon>Bacillati</taxon>
        <taxon>Bacillota</taxon>
        <taxon>Bacilli</taxon>
        <taxon>Bacillales</taxon>
        <taxon>Paenibacillaceae</taxon>
        <taxon>Brevibacillus</taxon>
    </lineage>
</organism>
<dbReference type="AlphaFoldDB" id="A0A3M8D9R6"/>
<dbReference type="PROSITE" id="PS51272">
    <property type="entry name" value="SLH"/>
    <property type="match status" value="2"/>
</dbReference>
<reference evidence="4 5" key="1">
    <citation type="submission" date="2018-10" db="EMBL/GenBank/DDBJ databases">
        <title>Phylogenomics of Brevibacillus.</title>
        <authorList>
            <person name="Dunlap C."/>
        </authorList>
    </citation>
    <scope>NUCLEOTIDE SEQUENCE [LARGE SCALE GENOMIC DNA]</scope>
    <source>
        <strain evidence="4 5">JCM 15716</strain>
    </source>
</reference>
<evidence type="ECO:0000256" key="1">
    <source>
        <dbReference type="SAM" id="MobiDB-lite"/>
    </source>
</evidence>
<name>A0A3M8D9R6_9BACL</name>
<feature type="region of interest" description="Disordered" evidence="1">
    <location>
        <begin position="28"/>
        <end position="56"/>
    </location>
</feature>
<accession>A0A3M8D9R6</accession>
<dbReference type="RefSeq" id="WP_122919925.1">
    <property type="nucleotide sequence ID" value="NZ_RHHQ01000017.1"/>
</dbReference>
<comment type="caution">
    <text evidence="4">The sequence shown here is derived from an EMBL/GenBank/DDBJ whole genome shotgun (WGS) entry which is preliminary data.</text>
</comment>
<feature type="domain" description="SLH" evidence="3">
    <location>
        <begin position="59"/>
        <end position="122"/>
    </location>
</feature>
<dbReference type="Pfam" id="PF00395">
    <property type="entry name" value="SLH"/>
    <property type="match status" value="2"/>
</dbReference>